<dbReference type="SUPFAM" id="SSF53756">
    <property type="entry name" value="UDP-Glycosyltransferase/glycogen phosphorylase"/>
    <property type="match status" value="1"/>
</dbReference>
<evidence type="ECO:0000259" key="1">
    <source>
        <dbReference type="Pfam" id="PF00534"/>
    </source>
</evidence>
<dbReference type="EMBL" id="QJVJ01000001">
    <property type="protein sequence ID" value="PYI57194.1"/>
    <property type="molecule type" value="Genomic_DNA"/>
</dbReference>
<dbReference type="Proteomes" id="UP000247476">
    <property type="component" value="Unassembled WGS sequence"/>
</dbReference>
<name>A0A2V5KFG1_9BACL</name>
<keyword evidence="4" id="KW-1185">Reference proteome</keyword>
<dbReference type="InterPro" id="IPR001296">
    <property type="entry name" value="Glyco_trans_1"/>
</dbReference>
<sequence>MKILLLHQYFLDDGEPGGLRFNQFVKYWEEQGHEITVVAGNVNYSTGKKQRQYKGKFISKQKKSEQTTVYRTYVSEAYNSSFAGRLWAYMSFTVSSFVACLLKVPRHDVLIVTSPPLFVGITGILISWFKRVPMVFEVRDLWPESAIDTGVLKNKFLIRAAYIVEKWSYRFAKKINVLTPAFQDKLVREKGVPNEKIIFVPNGADLDVFQPGETDNWVREKYGLNGKFVVSYFGAHGVANHLISLIHAAEACKDLQDVIFLLVGDGMEKEMLQKVAQEKGLRNILFVAPQPKSVMPDFCRASDVCTAVLQKNDTFKTVYPNKVFDYMSCAKPILIGIDGVARELVEKSHSGYFFDPESPMEFRQKLLLLYKDRAHAKQLGEKGYDFVKNNFSRKSLAFEYERELLQVTKKNSTETAYFRL</sequence>
<reference evidence="3 4" key="1">
    <citation type="submission" date="2018-05" db="EMBL/GenBank/DDBJ databases">
        <title>Paenibacillus flagellatus sp. nov., isolated from selenium mineral soil.</title>
        <authorList>
            <person name="Dai X."/>
        </authorList>
    </citation>
    <scope>NUCLEOTIDE SEQUENCE [LARGE SCALE GENOMIC DNA]</scope>
    <source>
        <strain evidence="3 4">DXL2</strain>
    </source>
</reference>
<comment type="caution">
    <text evidence="3">The sequence shown here is derived from an EMBL/GenBank/DDBJ whole genome shotgun (WGS) entry which is preliminary data.</text>
</comment>
<keyword evidence="3" id="KW-0808">Transferase</keyword>
<dbReference type="CDD" id="cd03794">
    <property type="entry name" value="GT4_WbuB-like"/>
    <property type="match status" value="1"/>
</dbReference>
<evidence type="ECO:0000313" key="3">
    <source>
        <dbReference type="EMBL" id="PYI57194.1"/>
    </source>
</evidence>
<feature type="domain" description="Glycosyl transferase family 1" evidence="1">
    <location>
        <begin position="226"/>
        <end position="384"/>
    </location>
</feature>
<dbReference type="PANTHER" id="PTHR12526">
    <property type="entry name" value="GLYCOSYLTRANSFERASE"/>
    <property type="match status" value="1"/>
</dbReference>
<organism evidence="3 4">
    <name type="scientific">Paenibacillus flagellatus</name>
    <dbReference type="NCBI Taxonomy" id="2211139"/>
    <lineage>
        <taxon>Bacteria</taxon>
        <taxon>Bacillati</taxon>
        <taxon>Bacillota</taxon>
        <taxon>Bacilli</taxon>
        <taxon>Bacillales</taxon>
        <taxon>Paenibacillaceae</taxon>
        <taxon>Paenibacillus</taxon>
    </lineage>
</organism>
<dbReference type="Gene3D" id="3.40.50.2000">
    <property type="entry name" value="Glycogen Phosphorylase B"/>
    <property type="match status" value="2"/>
</dbReference>
<dbReference type="OrthoDB" id="9811902at2"/>
<dbReference type="InterPro" id="IPR028098">
    <property type="entry name" value="Glyco_trans_4-like_N"/>
</dbReference>
<evidence type="ECO:0000313" key="4">
    <source>
        <dbReference type="Proteomes" id="UP000247476"/>
    </source>
</evidence>
<evidence type="ECO:0000259" key="2">
    <source>
        <dbReference type="Pfam" id="PF13579"/>
    </source>
</evidence>
<dbReference type="RefSeq" id="WP_110838233.1">
    <property type="nucleotide sequence ID" value="NZ_QJVJ01000001.1"/>
</dbReference>
<dbReference type="GO" id="GO:0016757">
    <property type="term" value="F:glycosyltransferase activity"/>
    <property type="evidence" value="ECO:0007669"/>
    <property type="project" value="InterPro"/>
</dbReference>
<accession>A0A2V5KFG1</accession>
<proteinExistence type="predicted"/>
<gene>
    <name evidence="3" type="ORF">DLM86_01770</name>
</gene>
<dbReference type="Pfam" id="PF13579">
    <property type="entry name" value="Glyco_trans_4_4"/>
    <property type="match status" value="1"/>
</dbReference>
<dbReference type="Pfam" id="PF00534">
    <property type="entry name" value="Glycos_transf_1"/>
    <property type="match status" value="1"/>
</dbReference>
<dbReference type="AlphaFoldDB" id="A0A2V5KFG1"/>
<feature type="domain" description="Glycosyltransferase subfamily 4-like N-terminal" evidence="2">
    <location>
        <begin position="20"/>
        <end position="203"/>
    </location>
</feature>
<protein>
    <submittedName>
        <fullName evidence="3">Glycosyltransferase WbuB</fullName>
    </submittedName>
</protein>